<sequence length="87" mass="9914">MDEQGHPALIPDPAGRLPGRGAWLHPGFDCLALAMKRRAFPRALRISEPLGEQRVTAYLRERDAEGNLTEQDRKRVHRDEQPMSTQK</sequence>
<feature type="compositionally biased region" description="Basic and acidic residues" evidence="1">
    <location>
        <begin position="61"/>
        <end position="81"/>
    </location>
</feature>
<dbReference type="InterPro" id="IPR035931">
    <property type="entry name" value="YlxR-like_sf"/>
</dbReference>
<organism evidence="3 4">
    <name type="scientific">Nostocoides veronense</name>
    <dbReference type="NCBI Taxonomy" id="330836"/>
    <lineage>
        <taxon>Bacteria</taxon>
        <taxon>Bacillati</taxon>
        <taxon>Actinomycetota</taxon>
        <taxon>Actinomycetes</taxon>
        <taxon>Micrococcales</taxon>
        <taxon>Intrasporangiaceae</taxon>
        <taxon>Nostocoides</taxon>
    </lineage>
</organism>
<name>A0ABP4Y572_9MICO</name>
<dbReference type="Pfam" id="PF04296">
    <property type="entry name" value="YlxR"/>
    <property type="match status" value="1"/>
</dbReference>
<evidence type="ECO:0000256" key="1">
    <source>
        <dbReference type="SAM" id="MobiDB-lite"/>
    </source>
</evidence>
<evidence type="ECO:0000259" key="2">
    <source>
        <dbReference type="Pfam" id="PF04296"/>
    </source>
</evidence>
<reference evidence="4" key="1">
    <citation type="journal article" date="2019" name="Int. J. Syst. Evol. Microbiol.">
        <title>The Global Catalogue of Microorganisms (GCM) 10K type strain sequencing project: providing services to taxonomists for standard genome sequencing and annotation.</title>
        <authorList>
            <consortium name="The Broad Institute Genomics Platform"/>
            <consortium name="The Broad Institute Genome Sequencing Center for Infectious Disease"/>
            <person name="Wu L."/>
            <person name="Ma J."/>
        </authorList>
    </citation>
    <scope>NUCLEOTIDE SEQUENCE [LARGE SCALE GENOMIC DNA]</scope>
    <source>
        <strain evidence="4">JCM 15592</strain>
    </source>
</reference>
<dbReference type="InterPro" id="IPR007393">
    <property type="entry name" value="YlxR_dom"/>
</dbReference>
<dbReference type="Gene3D" id="3.30.1230.10">
    <property type="entry name" value="YlxR-like"/>
    <property type="match status" value="1"/>
</dbReference>
<dbReference type="EMBL" id="BAAAPO010000042">
    <property type="protein sequence ID" value="GAA1800845.1"/>
    <property type="molecule type" value="Genomic_DNA"/>
</dbReference>
<evidence type="ECO:0000313" key="3">
    <source>
        <dbReference type="EMBL" id="GAA1800845.1"/>
    </source>
</evidence>
<protein>
    <recommendedName>
        <fullName evidence="2">YlxR domain-containing protein</fullName>
    </recommendedName>
</protein>
<dbReference type="SUPFAM" id="SSF64376">
    <property type="entry name" value="YlxR-like"/>
    <property type="match status" value="1"/>
</dbReference>
<evidence type="ECO:0000313" key="4">
    <source>
        <dbReference type="Proteomes" id="UP001499938"/>
    </source>
</evidence>
<proteinExistence type="predicted"/>
<gene>
    <name evidence="3" type="ORF">GCM10009811_25690</name>
</gene>
<accession>A0ABP4Y572</accession>
<dbReference type="Proteomes" id="UP001499938">
    <property type="component" value="Unassembled WGS sequence"/>
</dbReference>
<feature type="region of interest" description="Disordered" evidence="1">
    <location>
        <begin position="61"/>
        <end position="87"/>
    </location>
</feature>
<feature type="domain" description="YlxR" evidence="2">
    <location>
        <begin position="9"/>
        <end position="53"/>
    </location>
</feature>
<keyword evidence="4" id="KW-1185">Reference proteome</keyword>
<comment type="caution">
    <text evidence="3">The sequence shown here is derived from an EMBL/GenBank/DDBJ whole genome shotgun (WGS) entry which is preliminary data.</text>
</comment>